<dbReference type="InterPro" id="IPR003730">
    <property type="entry name" value="Cu_polyphenol_OxRdtase"/>
</dbReference>
<evidence type="ECO:0000313" key="13">
    <source>
        <dbReference type="Proteomes" id="UP000196258"/>
    </source>
</evidence>
<comment type="function">
    <text evidence="2">Purine nucleoside enzyme that catalyzes the phosphorolysis of adenosine and inosine nucleosides, yielding D-ribose 1-phosphate and the respective free bases, adenine and hypoxanthine. Also catalyzes the phosphorolysis of S-methyl-5'-thioadenosine into adenine and S-methyl-5-thio-alpha-D-ribose 1-phosphate. Also has adenosine deaminase activity.</text>
</comment>
<evidence type="ECO:0000256" key="7">
    <source>
        <dbReference type="ARBA" id="ARBA00022833"/>
    </source>
</evidence>
<keyword evidence="6" id="KW-0378">Hydrolase</keyword>
<evidence type="ECO:0000256" key="8">
    <source>
        <dbReference type="ARBA" id="ARBA00047989"/>
    </source>
</evidence>
<evidence type="ECO:0000256" key="9">
    <source>
        <dbReference type="ARBA" id="ARBA00048968"/>
    </source>
</evidence>
<evidence type="ECO:0000256" key="6">
    <source>
        <dbReference type="ARBA" id="ARBA00022801"/>
    </source>
</evidence>
<comment type="catalytic activity">
    <reaction evidence="9">
        <text>adenosine + phosphate = alpha-D-ribose 1-phosphate + adenine</text>
        <dbReference type="Rhea" id="RHEA:27642"/>
        <dbReference type="ChEBI" id="CHEBI:16335"/>
        <dbReference type="ChEBI" id="CHEBI:16708"/>
        <dbReference type="ChEBI" id="CHEBI:43474"/>
        <dbReference type="ChEBI" id="CHEBI:57720"/>
        <dbReference type="EC" id="2.4.2.1"/>
    </reaction>
    <physiologicalReaction direction="left-to-right" evidence="9">
        <dbReference type="Rhea" id="RHEA:27643"/>
    </physiologicalReaction>
</comment>
<dbReference type="SUPFAM" id="SSF64438">
    <property type="entry name" value="CNF1/YfiH-like putative cysteine hydrolases"/>
    <property type="match status" value="1"/>
</dbReference>
<accession>A0A1Y4EMT9</accession>
<gene>
    <name evidence="12" type="ORF">B5E91_00620</name>
</gene>
<organism evidence="12 13">
    <name type="scientific">Thomasclavelia spiroformis</name>
    <dbReference type="NCBI Taxonomy" id="29348"/>
    <lineage>
        <taxon>Bacteria</taxon>
        <taxon>Bacillati</taxon>
        <taxon>Bacillota</taxon>
        <taxon>Erysipelotrichia</taxon>
        <taxon>Erysipelotrichales</taxon>
        <taxon>Coprobacillaceae</taxon>
        <taxon>Thomasclavelia</taxon>
    </lineage>
</organism>
<proteinExistence type="inferred from homology"/>
<evidence type="ECO:0000256" key="4">
    <source>
        <dbReference type="ARBA" id="ARBA00022679"/>
    </source>
</evidence>
<comment type="caution">
    <text evidence="12">The sequence shown here is derived from an EMBL/GenBank/DDBJ whole genome shotgun (WGS) entry which is preliminary data.</text>
</comment>
<reference evidence="13" key="1">
    <citation type="submission" date="2017-04" db="EMBL/GenBank/DDBJ databases">
        <title>Function of individual gut microbiota members based on whole genome sequencing of pure cultures obtained from chicken caecum.</title>
        <authorList>
            <person name="Medvecky M."/>
            <person name="Cejkova D."/>
            <person name="Polansky O."/>
            <person name="Karasova D."/>
            <person name="Kubasova T."/>
            <person name="Cizek A."/>
            <person name="Rychlik I."/>
        </authorList>
    </citation>
    <scope>NUCLEOTIDE SEQUENCE [LARGE SCALE GENOMIC DNA]</scope>
    <source>
        <strain evidence="13">An149</strain>
    </source>
</reference>
<evidence type="ECO:0000256" key="2">
    <source>
        <dbReference type="ARBA" id="ARBA00003215"/>
    </source>
</evidence>
<keyword evidence="5" id="KW-0479">Metal-binding</keyword>
<dbReference type="EMBL" id="NFLB01000001">
    <property type="protein sequence ID" value="OUQ06462.1"/>
    <property type="molecule type" value="Genomic_DNA"/>
</dbReference>
<dbReference type="Gene3D" id="3.60.140.10">
    <property type="entry name" value="CNF1/YfiH-like putative cysteine hydrolases"/>
    <property type="match status" value="1"/>
</dbReference>
<dbReference type="GO" id="GO:0017061">
    <property type="term" value="F:S-methyl-5-thioadenosine phosphorylase activity"/>
    <property type="evidence" value="ECO:0007669"/>
    <property type="project" value="UniProtKB-EC"/>
</dbReference>
<name>A0A1Y4EMT9_9FIRM</name>
<dbReference type="RefSeq" id="WP_087253796.1">
    <property type="nucleotide sequence ID" value="NZ_CAJFOD010000040.1"/>
</dbReference>
<protein>
    <recommendedName>
        <fullName evidence="11">Purine nucleoside phosphorylase</fullName>
    </recommendedName>
</protein>
<evidence type="ECO:0000256" key="11">
    <source>
        <dbReference type="RuleBase" id="RU361274"/>
    </source>
</evidence>
<dbReference type="Pfam" id="PF02578">
    <property type="entry name" value="Cu-oxidase_4"/>
    <property type="match status" value="1"/>
</dbReference>
<evidence type="ECO:0000256" key="5">
    <source>
        <dbReference type="ARBA" id="ARBA00022723"/>
    </source>
</evidence>
<comment type="catalytic activity">
    <reaction evidence="1">
        <text>inosine + phosphate = alpha-D-ribose 1-phosphate + hypoxanthine</text>
        <dbReference type="Rhea" id="RHEA:27646"/>
        <dbReference type="ChEBI" id="CHEBI:17368"/>
        <dbReference type="ChEBI" id="CHEBI:17596"/>
        <dbReference type="ChEBI" id="CHEBI:43474"/>
        <dbReference type="ChEBI" id="CHEBI:57720"/>
        <dbReference type="EC" id="2.4.2.1"/>
    </reaction>
    <physiologicalReaction direction="left-to-right" evidence="1">
        <dbReference type="Rhea" id="RHEA:27647"/>
    </physiologicalReaction>
</comment>
<dbReference type="Proteomes" id="UP000196258">
    <property type="component" value="Unassembled WGS sequence"/>
</dbReference>
<keyword evidence="7" id="KW-0862">Zinc</keyword>
<dbReference type="InterPro" id="IPR011324">
    <property type="entry name" value="Cytotoxic_necrot_fac-like_cat"/>
</dbReference>
<dbReference type="GO" id="GO:0005507">
    <property type="term" value="F:copper ion binding"/>
    <property type="evidence" value="ECO:0007669"/>
    <property type="project" value="TreeGrafter"/>
</dbReference>
<comment type="similarity">
    <text evidence="3 11">Belongs to the purine nucleoside phosphorylase YfiH/LACC1 family.</text>
</comment>
<evidence type="ECO:0000256" key="1">
    <source>
        <dbReference type="ARBA" id="ARBA00000553"/>
    </source>
</evidence>
<sequence length="251" mass="28634">MKLIKWNTDANIEAYTVTKEFGDMSFNNPDQELILNNRKKLAKYLNTDLDHMVAPHQVHSANFKEVSIADGGKGIYDQESAFDNTDALYTKDADLFLLSFHADCTPILLYSPETNIIAAIHSGWLGTTKQIVSKVTQHLIENEHCNPKTMLAYIGPCICKNCLEVMDNVIDLVKKMDFDTSPYYYKTDDSHYLMDNQGLNKQMLLNLGLLDTNITVSNYCTVENSDLFYSYRKYKDSARNITIIKRKSPSK</sequence>
<comment type="catalytic activity">
    <reaction evidence="10">
        <text>S-methyl-5'-thioadenosine + phosphate = 5-(methylsulfanyl)-alpha-D-ribose 1-phosphate + adenine</text>
        <dbReference type="Rhea" id="RHEA:11852"/>
        <dbReference type="ChEBI" id="CHEBI:16708"/>
        <dbReference type="ChEBI" id="CHEBI:17509"/>
        <dbReference type="ChEBI" id="CHEBI:43474"/>
        <dbReference type="ChEBI" id="CHEBI:58533"/>
        <dbReference type="EC" id="2.4.2.28"/>
    </reaction>
    <physiologicalReaction direction="left-to-right" evidence="10">
        <dbReference type="Rhea" id="RHEA:11853"/>
    </physiologicalReaction>
</comment>
<evidence type="ECO:0000256" key="10">
    <source>
        <dbReference type="ARBA" id="ARBA00049893"/>
    </source>
</evidence>
<dbReference type="InterPro" id="IPR038371">
    <property type="entry name" value="Cu_polyphenol_OxRdtase_sf"/>
</dbReference>
<evidence type="ECO:0000313" key="12">
    <source>
        <dbReference type="EMBL" id="OUQ06462.1"/>
    </source>
</evidence>
<dbReference type="PANTHER" id="PTHR30616">
    <property type="entry name" value="UNCHARACTERIZED PROTEIN YFIH"/>
    <property type="match status" value="1"/>
</dbReference>
<keyword evidence="4" id="KW-0808">Transferase</keyword>
<evidence type="ECO:0000256" key="3">
    <source>
        <dbReference type="ARBA" id="ARBA00007353"/>
    </source>
</evidence>
<comment type="catalytic activity">
    <reaction evidence="8">
        <text>adenosine + H2O + H(+) = inosine + NH4(+)</text>
        <dbReference type="Rhea" id="RHEA:24408"/>
        <dbReference type="ChEBI" id="CHEBI:15377"/>
        <dbReference type="ChEBI" id="CHEBI:15378"/>
        <dbReference type="ChEBI" id="CHEBI:16335"/>
        <dbReference type="ChEBI" id="CHEBI:17596"/>
        <dbReference type="ChEBI" id="CHEBI:28938"/>
        <dbReference type="EC" id="3.5.4.4"/>
    </reaction>
    <physiologicalReaction direction="left-to-right" evidence="8">
        <dbReference type="Rhea" id="RHEA:24409"/>
    </physiologicalReaction>
</comment>
<dbReference type="AlphaFoldDB" id="A0A1Y4EMT9"/>
<dbReference type="CDD" id="cd16833">
    <property type="entry name" value="YfiH"/>
    <property type="match status" value="1"/>
</dbReference>
<dbReference type="NCBIfam" id="TIGR00726">
    <property type="entry name" value="peptidoglycan editing factor PgeF"/>
    <property type="match status" value="1"/>
</dbReference>
<dbReference type="PANTHER" id="PTHR30616:SF2">
    <property type="entry name" value="PURINE NUCLEOSIDE PHOSPHORYLASE LACC1"/>
    <property type="match status" value="1"/>
</dbReference>
<dbReference type="GO" id="GO:0016787">
    <property type="term" value="F:hydrolase activity"/>
    <property type="evidence" value="ECO:0007669"/>
    <property type="project" value="UniProtKB-KW"/>
</dbReference>